<dbReference type="Proteomes" id="UP000555411">
    <property type="component" value="Unassembled WGS sequence"/>
</dbReference>
<dbReference type="InterPro" id="IPR036890">
    <property type="entry name" value="HATPase_C_sf"/>
</dbReference>
<dbReference type="PRINTS" id="PR00344">
    <property type="entry name" value="BCTRLSENSOR"/>
</dbReference>
<name>A0A842I4Y5_9RHOB</name>
<accession>A0A842I4Y5</accession>
<evidence type="ECO:0000256" key="12">
    <source>
        <dbReference type="SAM" id="Phobius"/>
    </source>
</evidence>
<dbReference type="Gene3D" id="3.30.565.10">
    <property type="entry name" value="Histidine kinase-like ATPase, C-terminal domain"/>
    <property type="match status" value="1"/>
</dbReference>
<dbReference type="SMART" id="SM00388">
    <property type="entry name" value="HisKA"/>
    <property type="match status" value="1"/>
</dbReference>
<comment type="caution">
    <text evidence="15">The sequence shown here is derived from an EMBL/GenBank/DDBJ whole genome shotgun (WGS) entry which is preliminary data.</text>
</comment>
<gene>
    <name evidence="15" type="ORF">H7F16_03595</name>
</gene>
<keyword evidence="8 12" id="KW-1133">Transmembrane helix</keyword>
<dbReference type="InterPro" id="IPR004358">
    <property type="entry name" value="Sig_transdc_His_kin-like_C"/>
</dbReference>
<dbReference type="PANTHER" id="PTHR45436:SF8">
    <property type="entry name" value="HISTIDINE KINASE"/>
    <property type="match status" value="1"/>
</dbReference>
<dbReference type="SMART" id="SM00387">
    <property type="entry name" value="HATPase_c"/>
    <property type="match status" value="1"/>
</dbReference>
<organism evidence="15 16">
    <name type="scientific">Paragemmobacter straminiformis</name>
    <dbReference type="NCBI Taxonomy" id="2045119"/>
    <lineage>
        <taxon>Bacteria</taxon>
        <taxon>Pseudomonadati</taxon>
        <taxon>Pseudomonadota</taxon>
        <taxon>Alphaproteobacteria</taxon>
        <taxon>Rhodobacterales</taxon>
        <taxon>Paracoccaceae</taxon>
        <taxon>Paragemmobacter</taxon>
    </lineage>
</organism>
<protein>
    <recommendedName>
        <fullName evidence="3">histidine kinase</fullName>
        <ecNumber evidence="3">2.7.13.3</ecNumber>
    </recommendedName>
</protein>
<reference evidence="15 16" key="1">
    <citation type="journal article" date="2017" name="Int. J. Syst. Evol. Microbiol.">
        <title>Gemmobacter straminiformis sp. nov., isolated from an artificial fountain.</title>
        <authorList>
            <person name="Kang J.Y."/>
            <person name="Kim M.J."/>
            <person name="Chun J."/>
            <person name="Son K.P."/>
            <person name="Jahng K.Y."/>
        </authorList>
    </citation>
    <scope>NUCLEOTIDE SEQUENCE [LARGE SCALE GENOMIC DNA]</scope>
    <source>
        <strain evidence="15 16">CAM-8</strain>
    </source>
</reference>
<keyword evidence="5" id="KW-0808">Transferase</keyword>
<keyword evidence="7 15" id="KW-0418">Kinase</keyword>
<dbReference type="EC" id="2.7.13.3" evidence="3"/>
<dbReference type="SUPFAM" id="SSF55874">
    <property type="entry name" value="ATPase domain of HSP90 chaperone/DNA topoisomerase II/histidine kinase"/>
    <property type="match status" value="1"/>
</dbReference>
<dbReference type="PROSITE" id="PS50109">
    <property type="entry name" value="HIS_KIN"/>
    <property type="match status" value="1"/>
</dbReference>
<dbReference type="InterPro" id="IPR036097">
    <property type="entry name" value="HisK_dim/P_sf"/>
</dbReference>
<dbReference type="InterPro" id="IPR003660">
    <property type="entry name" value="HAMP_dom"/>
</dbReference>
<feature type="domain" description="HAMP" evidence="14">
    <location>
        <begin position="186"/>
        <end position="238"/>
    </location>
</feature>
<evidence type="ECO:0000259" key="14">
    <source>
        <dbReference type="PROSITE" id="PS50885"/>
    </source>
</evidence>
<dbReference type="CDD" id="cd00082">
    <property type="entry name" value="HisKA"/>
    <property type="match status" value="1"/>
</dbReference>
<evidence type="ECO:0000256" key="1">
    <source>
        <dbReference type="ARBA" id="ARBA00000085"/>
    </source>
</evidence>
<dbReference type="PANTHER" id="PTHR45436">
    <property type="entry name" value="SENSOR HISTIDINE KINASE YKOH"/>
    <property type="match status" value="1"/>
</dbReference>
<dbReference type="InterPro" id="IPR005467">
    <property type="entry name" value="His_kinase_dom"/>
</dbReference>
<keyword evidence="6 12" id="KW-0812">Transmembrane</keyword>
<evidence type="ECO:0000256" key="5">
    <source>
        <dbReference type="ARBA" id="ARBA00022679"/>
    </source>
</evidence>
<feature type="region of interest" description="Disordered" evidence="11">
    <location>
        <begin position="463"/>
        <end position="491"/>
    </location>
</feature>
<evidence type="ECO:0000256" key="7">
    <source>
        <dbReference type="ARBA" id="ARBA00022777"/>
    </source>
</evidence>
<dbReference type="InterPro" id="IPR050428">
    <property type="entry name" value="TCS_sensor_his_kinase"/>
</dbReference>
<evidence type="ECO:0000256" key="8">
    <source>
        <dbReference type="ARBA" id="ARBA00022989"/>
    </source>
</evidence>
<proteinExistence type="predicted"/>
<evidence type="ECO:0000256" key="4">
    <source>
        <dbReference type="ARBA" id="ARBA00022553"/>
    </source>
</evidence>
<evidence type="ECO:0000313" key="16">
    <source>
        <dbReference type="Proteomes" id="UP000555411"/>
    </source>
</evidence>
<comment type="catalytic activity">
    <reaction evidence="1">
        <text>ATP + protein L-histidine = ADP + protein N-phospho-L-histidine.</text>
        <dbReference type="EC" id="2.7.13.3"/>
    </reaction>
</comment>
<evidence type="ECO:0000259" key="13">
    <source>
        <dbReference type="PROSITE" id="PS50109"/>
    </source>
</evidence>
<dbReference type="EMBL" id="JACLQD010000001">
    <property type="protein sequence ID" value="MBC2834575.1"/>
    <property type="molecule type" value="Genomic_DNA"/>
</dbReference>
<comment type="subcellular location">
    <subcellularLocation>
        <location evidence="2">Membrane</location>
    </subcellularLocation>
</comment>
<keyword evidence="9" id="KW-0902">Two-component regulatory system</keyword>
<keyword evidence="4" id="KW-0597">Phosphoprotein</keyword>
<evidence type="ECO:0000256" key="10">
    <source>
        <dbReference type="ARBA" id="ARBA00023136"/>
    </source>
</evidence>
<dbReference type="GO" id="GO:0005886">
    <property type="term" value="C:plasma membrane"/>
    <property type="evidence" value="ECO:0007669"/>
    <property type="project" value="TreeGrafter"/>
</dbReference>
<keyword evidence="16" id="KW-1185">Reference proteome</keyword>
<evidence type="ECO:0000256" key="11">
    <source>
        <dbReference type="SAM" id="MobiDB-lite"/>
    </source>
</evidence>
<dbReference type="InterPro" id="IPR003594">
    <property type="entry name" value="HATPase_dom"/>
</dbReference>
<dbReference type="SMART" id="SM00304">
    <property type="entry name" value="HAMP"/>
    <property type="match status" value="2"/>
</dbReference>
<keyword evidence="10 12" id="KW-0472">Membrane</keyword>
<evidence type="ECO:0000256" key="6">
    <source>
        <dbReference type="ARBA" id="ARBA00022692"/>
    </source>
</evidence>
<dbReference type="CDD" id="cd00075">
    <property type="entry name" value="HATPase"/>
    <property type="match status" value="1"/>
</dbReference>
<dbReference type="GO" id="GO:0000155">
    <property type="term" value="F:phosphorelay sensor kinase activity"/>
    <property type="evidence" value="ECO:0007669"/>
    <property type="project" value="InterPro"/>
</dbReference>
<dbReference type="SUPFAM" id="SSF47384">
    <property type="entry name" value="Homodimeric domain of signal transducing histidine kinase"/>
    <property type="match status" value="1"/>
</dbReference>
<dbReference type="AlphaFoldDB" id="A0A842I4Y5"/>
<feature type="domain" description="Histidine kinase" evidence="13">
    <location>
        <begin position="246"/>
        <end position="460"/>
    </location>
</feature>
<dbReference type="PROSITE" id="PS50885">
    <property type="entry name" value="HAMP"/>
    <property type="match status" value="1"/>
</dbReference>
<sequence>MMRQPSWSMRFALALSVVFALGTLAAGGLSYFVISQELSHRLARDVRTSAEGLARIADAGDRTDLEEQIAAQVRAVGDASTLFAYVDAMTGQTTGTLRLAARFATPFTGARDLVPGRDFLSVSGAGQAAGPDAYSAYGVQTRIGWVIVARDTAWVTESTDILLRATALAIVASLLLSLGLAYVIARRNEARITGMETVLDAIGQGALQRRIGDSGTDDIADLSRRVDRMLDRLEAGIHAIRQVSTDVAHDLRAPLQRLRMRLEPQALSADLPDEARHEIGSALQDIDAISATFDAILRLARLQSGTVTLQAVTVDLAAIARDVHDLLEPTAAEAGHVLSLDPAAGPALVQGDAGLLAQAVVNLVDNALRHCPAPARITVAVRPDGAGPVLTVSDDGPGIPAPDRARVLDRFVRLDASRSVAGTGLGLSLVASIAKLHGAAFELADNTPGLTASLLFPPADGHRMAEEADDAGPAAWFRPPAPPGAATDQTK</sequence>
<dbReference type="InterPro" id="IPR003661">
    <property type="entry name" value="HisK_dim/P_dom"/>
</dbReference>
<dbReference type="Pfam" id="PF02518">
    <property type="entry name" value="HATPase_c"/>
    <property type="match status" value="1"/>
</dbReference>
<evidence type="ECO:0000256" key="3">
    <source>
        <dbReference type="ARBA" id="ARBA00012438"/>
    </source>
</evidence>
<dbReference type="RefSeq" id="WP_185796161.1">
    <property type="nucleotide sequence ID" value="NZ_JACLQD010000001.1"/>
</dbReference>
<evidence type="ECO:0000256" key="9">
    <source>
        <dbReference type="ARBA" id="ARBA00023012"/>
    </source>
</evidence>
<dbReference type="Gene3D" id="6.10.340.10">
    <property type="match status" value="1"/>
</dbReference>
<feature type="transmembrane region" description="Helical" evidence="12">
    <location>
        <begin position="161"/>
        <end position="185"/>
    </location>
</feature>
<evidence type="ECO:0000256" key="2">
    <source>
        <dbReference type="ARBA" id="ARBA00004370"/>
    </source>
</evidence>
<evidence type="ECO:0000313" key="15">
    <source>
        <dbReference type="EMBL" id="MBC2834575.1"/>
    </source>
</evidence>